<gene>
    <name evidence="3" type="primary">20208123</name>
    <name evidence="2" type="ORF">HELRODRAFT_181492</name>
</gene>
<dbReference type="EnsemblMetazoa" id="HelroT181492">
    <property type="protein sequence ID" value="HelroP181492"/>
    <property type="gene ID" value="HelroG181492"/>
</dbReference>
<name>T1FH24_HELRO</name>
<dbReference type="EMBL" id="AMQM01007629">
    <property type="status" value="NOT_ANNOTATED_CDS"/>
    <property type="molecule type" value="Genomic_DNA"/>
</dbReference>
<dbReference type="GeneID" id="20208123"/>
<dbReference type="KEGG" id="hro:HELRODRAFT_181492"/>
<dbReference type="HOGENOM" id="CLU_1940403_0_0_1"/>
<evidence type="ECO:0000313" key="3">
    <source>
        <dbReference type="EnsemblMetazoa" id="HelroP181492"/>
    </source>
</evidence>
<evidence type="ECO:0000256" key="1">
    <source>
        <dbReference type="SAM" id="SignalP"/>
    </source>
</evidence>
<feature type="signal peptide" evidence="1">
    <location>
        <begin position="1"/>
        <end position="21"/>
    </location>
</feature>
<dbReference type="InParanoid" id="T1FH24"/>
<sequence>MKVCMLALLVVLLLWSFSAEALPVTPFFTNLPAKTIQNKGTPPKMATSKMLTPKGTPPKTLMNTKFVTPKDRGVKYTKSKGKKFIVVVGMRVSPELLLESCVPYAEKFKRKKMRREKFFKIVVVKNQGEF</sequence>
<dbReference type="CTD" id="20208123"/>
<reference evidence="4" key="1">
    <citation type="submission" date="2012-12" db="EMBL/GenBank/DDBJ databases">
        <authorList>
            <person name="Hellsten U."/>
            <person name="Grimwood J."/>
            <person name="Chapman J.A."/>
            <person name="Shapiro H."/>
            <person name="Aerts A."/>
            <person name="Otillar R.P."/>
            <person name="Terry A.Y."/>
            <person name="Boore J.L."/>
            <person name="Simakov O."/>
            <person name="Marletaz F."/>
            <person name="Cho S.-J."/>
            <person name="Edsinger-Gonzales E."/>
            <person name="Havlak P."/>
            <person name="Kuo D.-H."/>
            <person name="Larsson T."/>
            <person name="Lv J."/>
            <person name="Arendt D."/>
            <person name="Savage R."/>
            <person name="Osoegawa K."/>
            <person name="de Jong P."/>
            <person name="Lindberg D.R."/>
            <person name="Seaver E.C."/>
            <person name="Weisblat D.A."/>
            <person name="Putnam N.H."/>
            <person name="Grigoriev I.V."/>
            <person name="Rokhsar D.S."/>
        </authorList>
    </citation>
    <scope>NUCLEOTIDE SEQUENCE</scope>
</reference>
<dbReference type="AlphaFoldDB" id="T1FH24"/>
<dbReference type="EMBL" id="KB097650">
    <property type="protein sequence ID" value="ESN92302.1"/>
    <property type="molecule type" value="Genomic_DNA"/>
</dbReference>
<evidence type="ECO:0000313" key="2">
    <source>
        <dbReference type="EMBL" id="ESN92302.1"/>
    </source>
</evidence>
<accession>T1FH24</accession>
<proteinExistence type="predicted"/>
<reference evidence="3" key="3">
    <citation type="submission" date="2015-06" db="UniProtKB">
        <authorList>
            <consortium name="EnsemblMetazoa"/>
        </authorList>
    </citation>
    <scope>IDENTIFICATION</scope>
</reference>
<evidence type="ECO:0000313" key="4">
    <source>
        <dbReference type="Proteomes" id="UP000015101"/>
    </source>
</evidence>
<organism evidence="3 4">
    <name type="scientific">Helobdella robusta</name>
    <name type="common">Californian leech</name>
    <dbReference type="NCBI Taxonomy" id="6412"/>
    <lineage>
        <taxon>Eukaryota</taxon>
        <taxon>Metazoa</taxon>
        <taxon>Spiralia</taxon>
        <taxon>Lophotrochozoa</taxon>
        <taxon>Annelida</taxon>
        <taxon>Clitellata</taxon>
        <taxon>Hirudinea</taxon>
        <taxon>Rhynchobdellida</taxon>
        <taxon>Glossiphoniidae</taxon>
        <taxon>Helobdella</taxon>
    </lineage>
</organism>
<dbReference type="Proteomes" id="UP000015101">
    <property type="component" value="Unassembled WGS sequence"/>
</dbReference>
<feature type="chain" id="PRO_5010980651" evidence="1">
    <location>
        <begin position="22"/>
        <end position="130"/>
    </location>
</feature>
<protein>
    <submittedName>
        <fullName evidence="2 3">Uncharacterized protein</fullName>
    </submittedName>
</protein>
<dbReference type="RefSeq" id="XP_009029547.1">
    <property type="nucleotide sequence ID" value="XM_009031299.1"/>
</dbReference>
<keyword evidence="1" id="KW-0732">Signal</keyword>
<keyword evidence="4" id="KW-1185">Reference proteome</keyword>
<reference evidence="2 4" key="2">
    <citation type="journal article" date="2013" name="Nature">
        <title>Insights into bilaterian evolution from three spiralian genomes.</title>
        <authorList>
            <person name="Simakov O."/>
            <person name="Marletaz F."/>
            <person name="Cho S.J."/>
            <person name="Edsinger-Gonzales E."/>
            <person name="Havlak P."/>
            <person name="Hellsten U."/>
            <person name="Kuo D.H."/>
            <person name="Larsson T."/>
            <person name="Lv J."/>
            <person name="Arendt D."/>
            <person name="Savage R."/>
            <person name="Osoegawa K."/>
            <person name="de Jong P."/>
            <person name="Grimwood J."/>
            <person name="Chapman J.A."/>
            <person name="Shapiro H."/>
            <person name="Aerts A."/>
            <person name="Otillar R.P."/>
            <person name="Terry A.Y."/>
            <person name="Boore J.L."/>
            <person name="Grigoriev I.V."/>
            <person name="Lindberg D.R."/>
            <person name="Seaver E.C."/>
            <person name="Weisblat D.A."/>
            <person name="Putnam N.H."/>
            <person name="Rokhsar D.S."/>
        </authorList>
    </citation>
    <scope>NUCLEOTIDE SEQUENCE</scope>
</reference>